<proteinExistence type="inferred from homology"/>
<dbReference type="OrthoDB" id="9766486at2"/>
<dbReference type="PROSITE" id="PS00455">
    <property type="entry name" value="AMP_BINDING"/>
    <property type="match status" value="1"/>
</dbReference>
<dbReference type="EMBL" id="CP043046">
    <property type="protein sequence ID" value="QEI06498.1"/>
    <property type="molecule type" value="Genomic_DNA"/>
</dbReference>
<name>A0A5C0AVV9_9BURK</name>
<dbReference type="Pfam" id="PF13193">
    <property type="entry name" value="AMP-binding_C"/>
    <property type="match status" value="1"/>
</dbReference>
<reference evidence="5 6" key="1">
    <citation type="submission" date="2019-08" db="EMBL/GenBank/DDBJ databases">
        <title>Amphibian skin-associated Pigmentiphaga: genome sequence and occurrence across geography and hosts.</title>
        <authorList>
            <person name="Bletz M.C."/>
            <person name="Bunk B."/>
            <person name="Sproeer C."/>
            <person name="Biwer P."/>
            <person name="Reiter S."/>
            <person name="Rabemananjara F.C.E."/>
            <person name="Schulz S."/>
            <person name="Overmann J."/>
            <person name="Vences M."/>
        </authorList>
    </citation>
    <scope>NUCLEOTIDE SEQUENCE [LARGE SCALE GENOMIC DNA]</scope>
    <source>
        <strain evidence="5 6">Mada1488</strain>
    </source>
</reference>
<dbReference type="SUPFAM" id="SSF56801">
    <property type="entry name" value="Acetyl-CoA synthetase-like"/>
    <property type="match status" value="1"/>
</dbReference>
<dbReference type="AlphaFoldDB" id="A0A5C0AVV9"/>
<dbReference type="InterPro" id="IPR042099">
    <property type="entry name" value="ANL_N_sf"/>
</dbReference>
<evidence type="ECO:0000259" key="3">
    <source>
        <dbReference type="Pfam" id="PF00501"/>
    </source>
</evidence>
<feature type="domain" description="AMP-dependent synthetase/ligase" evidence="3">
    <location>
        <begin position="117"/>
        <end position="310"/>
    </location>
</feature>
<keyword evidence="2" id="KW-0436">Ligase</keyword>
<dbReference type="KEGG" id="pacr:FXN63_12155"/>
<evidence type="ECO:0000313" key="5">
    <source>
        <dbReference type="EMBL" id="QEI06498.1"/>
    </source>
</evidence>
<evidence type="ECO:0000256" key="2">
    <source>
        <dbReference type="ARBA" id="ARBA00022598"/>
    </source>
</evidence>
<dbReference type="PANTHER" id="PTHR43201">
    <property type="entry name" value="ACYL-COA SYNTHETASE"/>
    <property type="match status" value="1"/>
</dbReference>
<dbReference type="InterPro" id="IPR025110">
    <property type="entry name" value="AMP-bd_C"/>
</dbReference>
<feature type="domain" description="AMP-binding enzyme C-terminal" evidence="4">
    <location>
        <begin position="418"/>
        <end position="493"/>
    </location>
</feature>
<dbReference type="PANTHER" id="PTHR43201:SF5">
    <property type="entry name" value="MEDIUM-CHAIN ACYL-COA LIGASE ACSF2, MITOCHONDRIAL"/>
    <property type="match status" value="1"/>
</dbReference>
<comment type="similarity">
    <text evidence="1">Belongs to the ATP-dependent AMP-binding enzyme family.</text>
</comment>
<evidence type="ECO:0000313" key="6">
    <source>
        <dbReference type="Proteomes" id="UP000325161"/>
    </source>
</evidence>
<dbReference type="InterPro" id="IPR000873">
    <property type="entry name" value="AMP-dep_synth/lig_dom"/>
</dbReference>
<evidence type="ECO:0000256" key="1">
    <source>
        <dbReference type="ARBA" id="ARBA00006432"/>
    </source>
</evidence>
<dbReference type="Proteomes" id="UP000325161">
    <property type="component" value="Chromosome"/>
</dbReference>
<keyword evidence="6" id="KW-1185">Reference proteome</keyword>
<dbReference type="Pfam" id="PF00501">
    <property type="entry name" value="AMP-binding"/>
    <property type="match status" value="1"/>
</dbReference>
<gene>
    <name evidence="5" type="ORF">FXN63_12155</name>
</gene>
<dbReference type="GO" id="GO:0031956">
    <property type="term" value="F:medium-chain fatty acid-CoA ligase activity"/>
    <property type="evidence" value="ECO:0007669"/>
    <property type="project" value="TreeGrafter"/>
</dbReference>
<sequence length="521" mass="56001">MGLWRPPRCVSDAASFTTVDAPIAFWARHRPDAIAIDDGTRRLSFAQLADEVATRAARLIAQQAPATVWVDDSSDLPARLVDFLGIVASGRSAAVGDPDWPPAVREQVLASIPQTSADLPLPGPETAFYVGFTSGSTGLPKGFQRHHRSWTESFRVCVDEFGEGAATRVLAPGRSSHSLFLFGMLLGLWTGAGVVVQEQFSAGRALDSLAQGTTPCLVAVPSQLLVMLALATRRKLAPMPEVQQIMISGARWMRDRTPELRALFPRARIVEFYGASETSFIAWIDADAETPPEVVGRPFGNVEIDIQGVSERSTDGDRDARLDGQAASQVLAPVPDRVQAQHNTPNPSPGEPGLIFVRSPMLFMNYVGGDKDETAALRDGDWLSVRDVGFLDHAGRLCLMGRQKRMIVTQGKNLFPEEVETVLGAHPDVLSASVHGAADALRGTQVIAVLDLKAESTLDAAALSAWCRARLEAFKTPRSYFVCTPWPLTASGKTDHAALAGLVAASSPPVDDGQPCLMPLR</sequence>
<dbReference type="InterPro" id="IPR045851">
    <property type="entry name" value="AMP-bd_C_sf"/>
</dbReference>
<accession>A0A5C0AVV9</accession>
<dbReference type="InterPro" id="IPR020845">
    <property type="entry name" value="AMP-binding_CS"/>
</dbReference>
<evidence type="ECO:0000259" key="4">
    <source>
        <dbReference type="Pfam" id="PF13193"/>
    </source>
</evidence>
<organism evidence="5 6">
    <name type="scientific">Pigmentiphaga aceris</name>
    <dbReference type="NCBI Taxonomy" id="1940612"/>
    <lineage>
        <taxon>Bacteria</taxon>
        <taxon>Pseudomonadati</taxon>
        <taxon>Pseudomonadota</taxon>
        <taxon>Betaproteobacteria</taxon>
        <taxon>Burkholderiales</taxon>
        <taxon>Alcaligenaceae</taxon>
        <taxon>Pigmentiphaga</taxon>
    </lineage>
</organism>
<dbReference type="GO" id="GO:0006631">
    <property type="term" value="P:fatty acid metabolic process"/>
    <property type="evidence" value="ECO:0007669"/>
    <property type="project" value="TreeGrafter"/>
</dbReference>
<dbReference type="Gene3D" id="3.30.300.30">
    <property type="match status" value="1"/>
</dbReference>
<protein>
    <submittedName>
        <fullName evidence="5">AMP-binding protein</fullName>
    </submittedName>
</protein>
<dbReference type="Gene3D" id="3.40.50.12780">
    <property type="entry name" value="N-terminal domain of ligase-like"/>
    <property type="match status" value="2"/>
</dbReference>